<dbReference type="Gene3D" id="1.10.510.10">
    <property type="entry name" value="Transferase(Phosphotransferase) domain 1"/>
    <property type="match status" value="1"/>
</dbReference>
<keyword evidence="3 6" id="KW-0547">Nucleotide-binding</keyword>
<sequence length="826" mass="94877">MEKTLLPYQRLKIQLEEIISATNNFDQNNRIGIGGFGKVYRGEVSHHWGRSMAAIKRLDPQGGQGIAEFLKEITMLSNYKHENLISLLGYCYEGSEMILVYELASHGSLDSHLDSPHLTWTQRLKICLDAAKGLSYLHDPKETHQRLIHCDMKSGNILLDNQWNAKVSDFGLSLMAPANEQRSMIVTLAVGTLGYCDPQYAMTNTLTKESDVYSLGVVLVEVLCGRLCYRYNAEKKLVPTWIESYKQKKLDDITFKSPIIQPLDQLSLKTFSDIAYRCLNESREERPKMSEVVTELEVALETQEFSEWKPLFDYQEMTKIAEPPVNYSSNGELRKLLSKGVLLNGGKTMSYQPISIDKYTSYSITPDEGRDAEWSNVVITPLRGKCFSLNKKGEHCEMISFAECLDSGPSEFERCAWASQYNSRFVVGAYPYKNLRDKIHEETNPDGDSRCVQCSLITYAVNHVIKVVLPKKVPRRHSEPWILKTRVKTQFLSPGITYGVNLVFKFMHPRDTKKGRVLITLKYRLQGETKTSISHFAVQREDGWYMAELYQLISEQRIVDHKIWFVGFSDDYEVINVEGIEFSPLEQMEHTDDKHPISNSDANWEINMPADYEDIMKWSTNSLHWTTKKEAYSVIRKGFLINDDGKKWFFLDENGKKCHMISAKGGGDFGEFDRMLPFPDSRFGEALVLAISRRYEINCKTQSQLVSSETTYAGYLVYKLPKHQSGYEAPMQVRKGQDESYVYLKHPDTPFIRPKTHKKPHNPLNRPKLKGFPQQRIDGWMEVQICDFRTTTTTTDVMPIHIFLTSSNPMMSLFGLIIEGIEFRPI</sequence>
<keyword evidence="1" id="KW-0723">Serine/threonine-protein kinase</keyword>
<dbReference type="GO" id="GO:0009506">
    <property type="term" value="C:plasmodesma"/>
    <property type="evidence" value="ECO:0007669"/>
    <property type="project" value="TreeGrafter"/>
</dbReference>
<dbReference type="GO" id="GO:0004714">
    <property type="term" value="F:transmembrane receptor protein tyrosine kinase activity"/>
    <property type="evidence" value="ECO:0007669"/>
    <property type="project" value="InterPro"/>
</dbReference>
<dbReference type="GO" id="GO:0005886">
    <property type="term" value="C:plasma membrane"/>
    <property type="evidence" value="ECO:0007669"/>
    <property type="project" value="TreeGrafter"/>
</dbReference>
<accession>A0AAP0D4X9</accession>
<dbReference type="SMART" id="SM00220">
    <property type="entry name" value="S_TKc"/>
    <property type="match status" value="1"/>
</dbReference>
<evidence type="ECO:0000313" key="9">
    <source>
        <dbReference type="Proteomes" id="UP001408789"/>
    </source>
</evidence>
<evidence type="ECO:0000256" key="3">
    <source>
        <dbReference type="ARBA" id="ARBA00022741"/>
    </source>
</evidence>
<dbReference type="InterPro" id="IPR025886">
    <property type="entry name" value="PP2-like"/>
</dbReference>
<evidence type="ECO:0000256" key="6">
    <source>
        <dbReference type="PROSITE-ProRule" id="PRU10141"/>
    </source>
</evidence>
<dbReference type="InterPro" id="IPR011009">
    <property type="entry name" value="Kinase-like_dom_sf"/>
</dbReference>
<feature type="binding site" evidence="6">
    <location>
        <position position="56"/>
    </location>
    <ligand>
        <name>ATP</name>
        <dbReference type="ChEBI" id="CHEBI:30616"/>
    </ligand>
</feature>
<dbReference type="FunFam" id="3.30.200.20:FF:000039">
    <property type="entry name" value="receptor-like protein kinase FERONIA"/>
    <property type="match status" value="1"/>
</dbReference>
<protein>
    <recommendedName>
        <fullName evidence="7">Protein kinase domain-containing protein</fullName>
    </recommendedName>
</protein>
<dbReference type="Proteomes" id="UP001408789">
    <property type="component" value="Unassembled WGS sequence"/>
</dbReference>
<organism evidence="8 9">
    <name type="scientific">Deinandra increscens subsp. villosa</name>
    <dbReference type="NCBI Taxonomy" id="3103831"/>
    <lineage>
        <taxon>Eukaryota</taxon>
        <taxon>Viridiplantae</taxon>
        <taxon>Streptophyta</taxon>
        <taxon>Embryophyta</taxon>
        <taxon>Tracheophyta</taxon>
        <taxon>Spermatophyta</taxon>
        <taxon>Magnoliopsida</taxon>
        <taxon>eudicotyledons</taxon>
        <taxon>Gunneridae</taxon>
        <taxon>Pentapetalae</taxon>
        <taxon>asterids</taxon>
        <taxon>campanulids</taxon>
        <taxon>Asterales</taxon>
        <taxon>Asteraceae</taxon>
        <taxon>Asteroideae</taxon>
        <taxon>Heliantheae alliance</taxon>
        <taxon>Madieae</taxon>
        <taxon>Madiinae</taxon>
        <taxon>Deinandra</taxon>
    </lineage>
</organism>
<feature type="domain" description="Protein kinase" evidence="7">
    <location>
        <begin position="25"/>
        <end position="300"/>
    </location>
</feature>
<dbReference type="SUPFAM" id="SSF56112">
    <property type="entry name" value="Protein kinase-like (PK-like)"/>
    <property type="match status" value="1"/>
</dbReference>
<comment type="caution">
    <text evidence="8">The sequence shown here is derived from an EMBL/GenBank/DDBJ whole genome shotgun (WGS) entry which is preliminary data.</text>
</comment>
<dbReference type="PANTHER" id="PTHR27003">
    <property type="entry name" value="OS07G0166700 PROTEIN"/>
    <property type="match status" value="1"/>
</dbReference>
<evidence type="ECO:0000256" key="1">
    <source>
        <dbReference type="ARBA" id="ARBA00022527"/>
    </source>
</evidence>
<evidence type="ECO:0000259" key="7">
    <source>
        <dbReference type="PROSITE" id="PS50011"/>
    </source>
</evidence>
<dbReference type="PROSITE" id="PS00108">
    <property type="entry name" value="PROTEIN_KINASE_ST"/>
    <property type="match status" value="1"/>
</dbReference>
<dbReference type="InterPro" id="IPR045272">
    <property type="entry name" value="ANXUR1/2-like"/>
</dbReference>
<dbReference type="InterPro" id="IPR008271">
    <property type="entry name" value="Ser/Thr_kinase_AS"/>
</dbReference>
<reference evidence="8 9" key="1">
    <citation type="submission" date="2024-04" db="EMBL/GenBank/DDBJ databases">
        <title>The reference genome of an endangered Asteraceae, Deinandra increscens subsp. villosa, native to the Central Coast of California.</title>
        <authorList>
            <person name="Guilliams M."/>
            <person name="Hasenstab-Lehman K."/>
            <person name="Meyer R."/>
            <person name="Mcevoy S."/>
        </authorList>
    </citation>
    <scope>NUCLEOTIDE SEQUENCE [LARGE SCALE GENOMIC DNA]</scope>
    <source>
        <tissue evidence="8">Leaf</tissue>
    </source>
</reference>
<dbReference type="InterPro" id="IPR017441">
    <property type="entry name" value="Protein_kinase_ATP_BS"/>
</dbReference>
<dbReference type="PROSITE" id="PS00107">
    <property type="entry name" value="PROTEIN_KINASE_ATP"/>
    <property type="match status" value="1"/>
</dbReference>
<dbReference type="AlphaFoldDB" id="A0AAP0D4X9"/>
<dbReference type="PROSITE" id="PS50011">
    <property type="entry name" value="PROTEIN_KINASE_DOM"/>
    <property type="match status" value="1"/>
</dbReference>
<dbReference type="InterPro" id="IPR000719">
    <property type="entry name" value="Prot_kinase_dom"/>
</dbReference>
<dbReference type="Pfam" id="PF00069">
    <property type="entry name" value="Pkinase"/>
    <property type="match status" value="1"/>
</dbReference>
<evidence type="ECO:0000256" key="5">
    <source>
        <dbReference type="ARBA" id="ARBA00022840"/>
    </source>
</evidence>
<dbReference type="Gene3D" id="3.30.200.20">
    <property type="entry name" value="Phosphorylase Kinase, domain 1"/>
    <property type="match status" value="1"/>
</dbReference>
<keyword evidence="9" id="KW-1185">Reference proteome</keyword>
<name>A0AAP0D4X9_9ASTR</name>
<dbReference type="GO" id="GO:0004674">
    <property type="term" value="F:protein serine/threonine kinase activity"/>
    <property type="evidence" value="ECO:0007669"/>
    <property type="project" value="UniProtKB-KW"/>
</dbReference>
<dbReference type="PANTHER" id="PTHR27003:SF338">
    <property type="entry name" value="TYROSINE-PROTEIN KINASE, NON-RECEPTOR JAK_TYK2-RELATED"/>
    <property type="match status" value="1"/>
</dbReference>
<evidence type="ECO:0000256" key="4">
    <source>
        <dbReference type="ARBA" id="ARBA00022777"/>
    </source>
</evidence>
<keyword evidence="2" id="KW-0808">Transferase</keyword>
<proteinExistence type="predicted"/>
<keyword evidence="5 6" id="KW-0067">ATP-binding</keyword>
<dbReference type="EMBL" id="JBCNJP010000014">
    <property type="protein sequence ID" value="KAK9067836.1"/>
    <property type="molecule type" value="Genomic_DNA"/>
</dbReference>
<evidence type="ECO:0000313" key="8">
    <source>
        <dbReference type="EMBL" id="KAK9067836.1"/>
    </source>
</evidence>
<dbReference type="GO" id="GO:0005524">
    <property type="term" value="F:ATP binding"/>
    <property type="evidence" value="ECO:0007669"/>
    <property type="project" value="UniProtKB-UniRule"/>
</dbReference>
<keyword evidence="4" id="KW-0418">Kinase</keyword>
<evidence type="ECO:0000256" key="2">
    <source>
        <dbReference type="ARBA" id="ARBA00022679"/>
    </source>
</evidence>
<gene>
    <name evidence="8" type="ORF">SSX86_011947</name>
</gene>
<dbReference type="Pfam" id="PF14299">
    <property type="entry name" value="PP2"/>
    <property type="match status" value="1"/>
</dbReference>